<name>A0A0K2UYA7_LEPSM</name>
<accession>A0A0K2UYA7</accession>
<sequence>MALIKIQACSSLSMMENNNSFSYVCCILHILVASTHEKAISSLQPVFFSKVQIFA</sequence>
<proteinExistence type="predicted"/>
<protein>
    <submittedName>
        <fullName evidence="1">Uncharacterized protein</fullName>
    </submittedName>
</protein>
<organism evidence="1">
    <name type="scientific">Lepeophtheirus salmonis</name>
    <name type="common">Salmon louse</name>
    <name type="synonym">Caligus salmonis</name>
    <dbReference type="NCBI Taxonomy" id="72036"/>
    <lineage>
        <taxon>Eukaryota</taxon>
        <taxon>Metazoa</taxon>
        <taxon>Ecdysozoa</taxon>
        <taxon>Arthropoda</taxon>
        <taxon>Crustacea</taxon>
        <taxon>Multicrustacea</taxon>
        <taxon>Hexanauplia</taxon>
        <taxon>Copepoda</taxon>
        <taxon>Siphonostomatoida</taxon>
        <taxon>Caligidae</taxon>
        <taxon>Lepeophtheirus</taxon>
    </lineage>
</organism>
<dbReference type="EMBL" id="HACA01025694">
    <property type="protein sequence ID" value="CDW43055.1"/>
    <property type="molecule type" value="Transcribed_RNA"/>
</dbReference>
<reference evidence="1" key="1">
    <citation type="submission" date="2014-05" db="EMBL/GenBank/DDBJ databases">
        <authorList>
            <person name="Chronopoulou M."/>
        </authorList>
    </citation>
    <scope>NUCLEOTIDE SEQUENCE</scope>
    <source>
        <tissue evidence="1">Whole organism</tissue>
    </source>
</reference>
<evidence type="ECO:0000313" key="1">
    <source>
        <dbReference type="EMBL" id="CDW43055.1"/>
    </source>
</evidence>
<dbReference type="AlphaFoldDB" id="A0A0K2UYA7"/>